<dbReference type="GO" id="GO:0034244">
    <property type="term" value="P:negative regulation of transcription elongation by RNA polymerase II"/>
    <property type="evidence" value="ECO:0007669"/>
    <property type="project" value="TreeGrafter"/>
</dbReference>
<comment type="similarity">
    <text evidence="2">Belongs to the NELF-D family.</text>
</comment>
<accession>A0A9N8WM06</accession>
<keyword evidence="6" id="KW-0539">Nucleus</keyword>
<dbReference type="GO" id="GO:0003723">
    <property type="term" value="F:RNA binding"/>
    <property type="evidence" value="ECO:0007669"/>
    <property type="project" value="TreeGrafter"/>
</dbReference>
<dbReference type="Proteomes" id="UP000789706">
    <property type="component" value="Unassembled WGS sequence"/>
</dbReference>
<dbReference type="OrthoDB" id="511287at2759"/>
<evidence type="ECO:0000256" key="5">
    <source>
        <dbReference type="ARBA" id="ARBA00023163"/>
    </source>
</evidence>
<dbReference type="PANTHER" id="PTHR12144:SF0">
    <property type="entry name" value="NEGATIVE ELONGATION FACTOR C_D"/>
    <property type="match status" value="1"/>
</dbReference>
<keyword evidence="4" id="KW-0805">Transcription regulation</keyword>
<evidence type="ECO:0000256" key="6">
    <source>
        <dbReference type="ARBA" id="ARBA00023242"/>
    </source>
</evidence>
<reference evidence="7" key="1">
    <citation type="submission" date="2021-06" db="EMBL/GenBank/DDBJ databases">
        <authorList>
            <person name="Kallberg Y."/>
            <person name="Tangrot J."/>
            <person name="Rosling A."/>
        </authorList>
    </citation>
    <scope>NUCLEOTIDE SEQUENCE</scope>
    <source>
        <strain evidence="7">AZ414A</strain>
    </source>
</reference>
<keyword evidence="5" id="KW-0804">Transcription</keyword>
<sequence length="633" mass="71876">MQNITSIDSDVAQDYFSLQPSYSSNSYTSTPTTPVEAAMYRPYTPIGTSIDSRNYGAFTPTTPIAPINFSFSHANPTDTIELLKSLQKKDAIFEPNVIDLVKRLVDNSLEYIPEIYKSLCHSYTGEPSKIQLVSDLYDEFVSENVQPRAEIVCREALKKMVKEKYDSTKIDEVEKSMEEVFNPVLPLIQQQYWRNTIYALSEKYPDSSFLNILIQRIADQGHFSEIKHLKTASTFIEVYSKVLLDQLKTIIEVDEAGVQKLLPDLIRTASLHPHSYLFVQALVKRLSQEQNGYPLRKLAKELEKGVNKLGGSELIPNLRSLIAAPPNVIATSILYIPPTPGDVVAQYQKDPPPSPIYLRDPELLYWLLTNVFVPSEQNKNIKLDLKEKYLYLAAFASSAKEIPDGNVDISKVNSTFDTLKKLSATLSKKSATGSEFNSIVPDLLVYIDTPIASMASIFWIKYLLRETSFYEKNFKFNEVPIPHLILEEIAFRHPYQRGHVFNAYKADLESSHKLTPEVMTALKKQLLDRMIFLISIGYVMQVLKMVSPPYSAEFYGTMLRLIEPIYVVLEAGLETRPLIQKFLTDCPILEEKRAQEAVDRTGITGKIFTCDVTLQIKALNKMGTLKYFKECDD</sequence>
<keyword evidence="3" id="KW-0678">Repressor</keyword>
<dbReference type="PANTHER" id="PTHR12144">
    <property type="entry name" value="NEGATIVE ELONGATION FACTOR D"/>
    <property type="match status" value="1"/>
</dbReference>
<gene>
    <name evidence="7" type="ORF">DEBURN_LOCUS3972</name>
</gene>
<evidence type="ECO:0000256" key="1">
    <source>
        <dbReference type="ARBA" id="ARBA00004123"/>
    </source>
</evidence>
<dbReference type="EMBL" id="CAJVPK010000275">
    <property type="protein sequence ID" value="CAG8487096.1"/>
    <property type="molecule type" value="Genomic_DNA"/>
</dbReference>
<dbReference type="GO" id="GO:0032021">
    <property type="term" value="C:NELF complex"/>
    <property type="evidence" value="ECO:0007669"/>
    <property type="project" value="TreeGrafter"/>
</dbReference>
<comment type="subcellular location">
    <subcellularLocation>
        <location evidence="1">Nucleus</location>
    </subcellularLocation>
</comment>
<evidence type="ECO:0000256" key="3">
    <source>
        <dbReference type="ARBA" id="ARBA00022491"/>
    </source>
</evidence>
<proteinExistence type="inferred from homology"/>
<evidence type="ECO:0000313" key="8">
    <source>
        <dbReference type="Proteomes" id="UP000789706"/>
    </source>
</evidence>
<organism evidence="7 8">
    <name type="scientific">Diversispora eburnea</name>
    <dbReference type="NCBI Taxonomy" id="1213867"/>
    <lineage>
        <taxon>Eukaryota</taxon>
        <taxon>Fungi</taxon>
        <taxon>Fungi incertae sedis</taxon>
        <taxon>Mucoromycota</taxon>
        <taxon>Glomeromycotina</taxon>
        <taxon>Glomeromycetes</taxon>
        <taxon>Diversisporales</taxon>
        <taxon>Diversisporaceae</taxon>
        <taxon>Diversispora</taxon>
    </lineage>
</organism>
<evidence type="ECO:0000313" key="7">
    <source>
        <dbReference type="EMBL" id="CAG8487096.1"/>
    </source>
</evidence>
<evidence type="ECO:0000256" key="4">
    <source>
        <dbReference type="ARBA" id="ARBA00023015"/>
    </source>
</evidence>
<evidence type="ECO:0000256" key="2">
    <source>
        <dbReference type="ARBA" id="ARBA00005726"/>
    </source>
</evidence>
<name>A0A9N8WM06_9GLOM</name>
<keyword evidence="8" id="KW-1185">Reference proteome</keyword>
<protein>
    <submittedName>
        <fullName evidence="7">2236_t:CDS:1</fullName>
    </submittedName>
</protein>
<comment type="caution">
    <text evidence="7">The sequence shown here is derived from an EMBL/GenBank/DDBJ whole genome shotgun (WGS) entry which is preliminary data.</text>
</comment>
<dbReference type="AlphaFoldDB" id="A0A9N8WM06"/>
<dbReference type="InterPro" id="IPR006942">
    <property type="entry name" value="TH1"/>
</dbReference>
<dbReference type="Pfam" id="PF04858">
    <property type="entry name" value="TH1"/>
    <property type="match status" value="1"/>
</dbReference>